<dbReference type="InterPro" id="IPR052433">
    <property type="entry name" value="X-Pro_dipept-like"/>
</dbReference>
<dbReference type="OrthoDB" id="4215474at2759"/>
<keyword evidence="5" id="KW-0464">Manganese</keyword>
<evidence type="ECO:0000256" key="4">
    <source>
        <dbReference type="ARBA" id="ARBA00022801"/>
    </source>
</evidence>
<evidence type="ECO:0000259" key="7">
    <source>
        <dbReference type="SMART" id="SM01011"/>
    </source>
</evidence>
<proteinExistence type="inferred from homology"/>
<evidence type="ECO:0000256" key="2">
    <source>
        <dbReference type="ARBA" id="ARBA00008766"/>
    </source>
</evidence>
<evidence type="ECO:0000256" key="6">
    <source>
        <dbReference type="SAM" id="MobiDB-lite"/>
    </source>
</evidence>
<dbReference type="InterPro" id="IPR036005">
    <property type="entry name" value="Creatinase/aminopeptidase-like"/>
</dbReference>
<dbReference type="SUPFAM" id="SSF55920">
    <property type="entry name" value="Creatinase/aminopeptidase"/>
    <property type="match status" value="1"/>
</dbReference>
<dbReference type="GO" id="GO:0006508">
    <property type="term" value="P:proteolysis"/>
    <property type="evidence" value="ECO:0007669"/>
    <property type="project" value="TreeGrafter"/>
</dbReference>
<dbReference type="GO" id="GO:0070006">
    <property type="term" value="F:metalloaminopeptidase activity"/>
    <property type="evidence" value="ECO:0007669"/>
    <property type="project" value="InterPro"/>
</dbReference>
<comment type="similarity">
    <text evidence="2">Belongs to the peptidase M24B family.</text>
</comment>
<keyword evidence="4" id="KW-0378">Hydrolase</keyword>
<feature type="compositionally biased region" description="Low complexity" evidence="6">
    <location>
        <begin position="177"/>
        <end position="187"/>
    </location>
</feature>
<evidence type="ECO:0000256" key="1">
    <source>
        <dbReference type="ARBA" id="ARBA00001936"/>
    </source>
</evidence>
<dbReference type="AlphaFoldDB" id="A0A1Y2HWT4"/>
<dbReference type="Gene3D" id="3.90.230.10">
    <property type="entry name" value="Creatinase/methionine aminopeptidase superfamily"/>
    <property type="match status" value="1"/>
</dbReference>
<evidence type="ECO:0000256" key="3">
    <source>
        <dbReference type="ARBA" id="ARBA00022723"/>
    </source>
</evidence>
<comment type="cofactor">
    <cofactor evidence="1">
        <name>Mn(2+)</name>
        <dbReference type="ChEBI" id="CHEBI:29035"/>
    </cofactor>
</comment>
<gene>
    <name evidence="8" type="ORF">BCR44DRAFT_1427144</name>
</gene>
<keyword evidence="3" id="KW-0479">Metal-binding</keyword>
<evidence type="ECO:0000313" key="9">
    <source>
        <dbReference type="Proteomes" id="UP000193411"/>
    </source>
</evidence>
<comment type="caution">
    <text evidence="8">The sequence shown here is derived from an EMBL/GenBank/DDBJ whole genome shotgun (WGS) entry which is preliminary data.</text>
</comment>
<reference evidence="8 9" key="1">
    <citation type="submission" date="2016-07" db="EMBL/GenBank/DDBJ databases">
        <title>Pervasive Adenine N6-methylation of Active Genes in Fungi.</title>
        <authorList>
            <consortium name="DOE Joint Genome Institute"/>
            <person name="Mondo S.J."/>
            <person name="Dannebaum R.O."/>
            <person name="Kuo R.C."/>
            <person name="Labutti K."/>
            <person name="Haridas S."/>
            <person name="Kuo A."/>
            <person name="Salamov A."/>
            <person name="Ahrendt S.R."/>
            <person name="Lipzen A."/>
            <person name="Sullivan W."/>
            <person name="Andreopoulos W.B."/>
            <person name="Clum A."/>
            <person name="Lindquist E."/>
            <person name="Daum C."/>
            <person name="Ramamoorthy G.K."/>
            <person name="Gryganskyi A."/>
            <person name="Culley D."/>
            <person name="Magnuson J.K."/>
            <person name="James T.Y."/>
            <person name="O'Malley M.A."/>
            <person name="Stajich J.E."/>
            <person name="Spatafora J.W."/>
            <person name="Visel A."/>
            <person name="Grigoriev I.V."/>
        </authorList>
    </citation>
    <scope>NUCLEOTIDE SEQUENCE [LARGE SCALE GENOMIC DNA]</scope>
    <source>
        <strain evidence="8 9">PL171</strain>
    </source>
</reference>
<dbReference type="Gene3D" id="3.40.350.10">
    <property type="entry name" value="Creatinase/prolidase N-terminal domain"/>
    <property type="match status" value="1"/>
</dbReference>
<dbReference type="InterPro" id="IPR007865">
    <property type="entry name" value="Aminopep_P_N"/>
</dbReference>
<dbReference type="Pfam" id="PF00557">
    <property type="entry name" value="Peptidase_M24"/>
    <property type="match status" value="1"/>
</dbReference>
<dbReference type="SUPFAM" id="SSF53092">
    <property type="entry name" value="Creatinase/prolidase N-terminal domain"/>
    <property type="match status" value="1"/>
</dbReference>
<dbReference type="InterPro" id="IPR000994">
    <property type="entry name" value="Pept_M24"/>
</dbReference>
<dbReference type="GO" id="GO:0030145">
    <property type="term" value="F:manganese ion binding"/>
    <property type="evidence" value="ECO:0007669"/>
    <property type="project" value="InterPro"/>
</dbReference>
<evidence type="ECO:0000256" key="5">
    <source>
        <dbReference type="ARBA" id="ARBA00023211"/>
    </source>
</evidence>
<dbReference type="SMART" id="SM01011">
    <property type="entry name" value="AMP_N"/>
    <property type="match status" value="1"/>
</dbReference>
<feature type="region of interest" description="Disordered" evidence="6">
    <location>
        <begin position="168"/>
        <end position="192"/>
    </location>
</feature>
<dbReference type="STRING" id="765915.A0A1Y2HWT4"/>
<name>A0A1Y2HWT4_9FUNG</name>
<protein>
    <submittedName>
        <fullName evidence="8">Peptidase M24, structural domain-containing protein</fullName>
    </submittedName>
</protein>
<evidence type="ECO:0000313" key="8">
    <source>
        <dbReference type="EMBL" id="ORZ39075.1"/>
    </source>
</evidence>
<accession>A0A1Y2HWT4</accession>
<sequence length="451" mass="49800">MNRNAIIPLRISTMFSCLRLSKSTSRRLTSKYSERRAKLMSSLPASAVVVLVGNPTTFATQKIFNPFQQNTDFLYMTGLDEPDCVAVLENLPNGQHRYTLFLEDRPHYEVRWSGPATGRELATSVFGADQAYPNSAFHPYFKQLQADKAKDRSAVMYLDPPASLVSGHLHPAHMTPSSGASHPTSSSGGSGGKPWWRAVISADAPPTRPISPLIQKMRAVKSVAEIEVMATAGRVSGESFAVAMAECPRLSTEHQLEAVLQYNFKMRGATDHAYVPVVAGGSNACILHYVNNDMQLNTGDLVLVDAGGQYGHYAADISRTFPINGRYTQPQRDLYQAVLNVQMECIDMISTSVSLDEVHHKSITLMTRELNALGFDVNEQVVARDLYFHHLGHFWLEPGTCVYVSADARFPSKYHGIGIRIEDNIVVTREGRRVLTTAAPKLVSDIESLTR</sequence>
<dbReference type="PANTHER" id="PTHR43226">
    <property type="entry name" value="XAA-PRO AMINOPEPTIDASE 3"/>
    <property type="match status" value="1"/>
</dbReference>
<organism evidence="8 9">
    <name type="scientific">Catenaria anguillulae PL171</name>
    <dbReference type="NCBI Taxonomy" id="765915"/>
    <lineage>
        <taxon>Eukaryota</taxon>
        <taxon>Fungi</taxon>
        <taxon>Fungi incertae sedis</taxon>
        <taxon>Blastocladiomycota</taxon>
        <taxon>Blastocladiomycetes</taxon>
        <taxon>Blastocladiales</taxon>
        <taxon>Catenariaceae</taxon>
        <taxon>Catenaria</taxon>
    </lineage>
</organism>
<dbReference type="Proteomes" id="UP000193411">
    <property type="component" value="Unassembled WGS sequence"/>
</dbReference>
<dbReference type="PANTHER" id="PTHR43226:SF4">
    <property type="entry name" value="XAA-PRO AMINOPEPTIDASE 3"/>
    <property type="match status" value="1"/>
</dbReference>
<dbReference type="EMBL" id="MCFL01000006">
    <property type="protein sequence ID" value="ORZ39075.1"/>
    <property type="molecule type" value="Genomic_DNA"/>
</dbReference>
<keyword evidence="9" id="KW-1185">Reference proteome</keyword>
<feature type="domain" description="Aminopeptidase P N-terminal" evidence="7">
    <location>
        <begin position="28"/>
        <end position="166"/>
    </location>
</feature>
<dbReference type="InterPro" id="IPR029149">
    <property type="entry name" value="Creatin/AminoP/Spt16_N"/>
</dbReference>
<dbReference type="Pfam" id="PF05195">
    <property type="entry name" value="AMP_N"/>
    <property type="match status" value="1"/>
</dbReference>